<gene>
    <name evidence="2" type="ORF">PPACK8108_LOCUS20994</name>
</gene>
<dbReference type="PANTHER" id="PTHR13228:SF3">
    <property type="entry name" value="CONSERVED OLIGOMERIC GOLGI COMPLEX SUBUNIT 5"/>
    <property type="match status" value="1"/>
</dbReference>
<feature type="domain" description="Conserved oligomeric Golgi complex subunit 5 N-terminal" evidence="1">
    <location>
        <begin position="2"/>
        <end position="74"/>
    </location>
</feature>
<dbReference type="PANTHER" id="PTHR13228">
    <property type="entry name" value="CONSERVED OLIGOMERIC GOLGI COMPLEX COMPONENT 5"/>
    <property type="match status" value="1"/>
</dbReference>
<comment type="caution">
    <text evidence="2">The sequence shown here is derived from an EMBL/GenBank/DDBJ whole genome shotgun (WGS) entry which is preliminary data.</text>
</comment>
<name>A0AAV0BGN7_PHAPC</name>
<evidence type="ECO:0000313" key="3">
    <source>
        <dbReference type="Proteomes" id="UP001153365"/>
    </source>
</evidence>
<dbReference type="Proteomes" id="UP001153365">
    <property type="component" value="Unassembled WGS sequence"/>
</dbReference>
<sequence length="159" mass="18108">MLLSKASSIASLHDSFQSTKIGPKQIKTNVERLQKKIGTQYAMLEESLNHLDQYQDAAELCRRVVRFVTLSRRLESQMAELELKSPQVELQTGKVKKLVLAEAAFIISELEKLPKVELETVAPNALVDQQKITNRTLAAMNSLRAIQPHNWEKRKEQNK</sequence>
<dbReference type="InterPro" id="IPR019465">
    <property type="entry name" value="Cog5"/>
</dbReference>
<dbReference type="InterPro" id="IPR049176">
    <property type="entry name" value="COG5_N"/>
</dbReference>
<evidence type="ECO:0000259" key="1">
    <source>
        <dbReference type="Pfam" id="PF10392"/>
    </source>
</evidence>
<dbReference type="AlphaFoldDB" id="A0AAV0BGN7"/>
<dbReference type="GO" id="GO:0006891">
    <property type="term" value="P:intra-Golgi vesicle-mediated transport"/>
    <property type="evidence" value="ECO:0007669"/>
    <property type="project" value="InterPro"/>
</dbReference>
<proteinExistence type="predicted"/>
<accession>A0AAV0BGN7</accession>
<organism evidence="2 3">
    <name type="scientific">Phakopsora pachyrhizi</name>
    <name type="common">Asian soybean rust disease fungus</name>
    <dbReference type="NCBI Taxonomy" id="170000"/>
    <lineage>
        <taxon>Eukaryota</taxon>
        <taxon>Fungi</taxon>
        <taxon>Dikarya</taxon>
        <taxon>Basidiomycota</taxon>
        <taxon>Pucciniomycotina</taxon>
        <taxon>Pucciniomycetes</taxon>
        <taxon>Pucciniales</taxon>
        <taxon>Phakopsoraceae</taxon>
        <taxon>Phakopsora</taxon>
    </lineage>
</organism>
<reference evidence="2" key="1">
    <citation type="submission" date="2022-06" db="EMBL/GenBank/DDBJ databases">
        <authorList>
            <consortium name="SYNGENTA / RWTH Aachen University"/>
        </authorList>
    </citation>
    <scope>NUCLEOTIDE SEQUENCE</scope>
</reference>
<dbReference type="Pfam" id="PF10392">
    <property type="entry name" value="COG5_N"/>
    <property type="match status" value="1"/>
</dbReference>
<protein>
    <recommendedName>
        <fullName evidence="1">Conserved oligomeric Golgi complex subunit 5 N-terminal domain-containing protein</fullName>
    </recommendedName>
</protein>
<keyword evidence="3" id="KW-1185">Reference proteome</keyword>
<dbReference type="GO" id="GO:0017119">
    <property type="term" value="C:Golgi transport complex"/>
    <property type="evidence" value="ECO:0007669"/>
    <property type="project" value="InterPro"/>
</dbReference>
<dbReference type="EMBL" id="CALTRL010005788">
    <property type="protein sequence ID" value="CAH7686355.1"/>
    <property type="molecule type" value="Genomic_DNA"/>
</dbReference>
<evidence type="ECO:0000313" key="2">
    <source>
        <dbReference type="EMBL" id="CAH7686355.1"/>
    </source>
</evidence>